<dbReference type="FunFam" id="3.30.420.40:FF:000502">
    <property type="entry name" value="Actin-Related Proteins"/>
    <property type="match status" value="1"/>
</dbReference>
<dbReference type="Gene3D" id="3.30.420.40">
    <property type="match status" value="2"/>
</dbReference>
<gene>
    <name evidence="5" type="ORF">WICPIJ_001430</name>
</gene>
<dbReference type="EMBL" id="JAEUBG010000721">
    <property type="protein sequence ID" value="KAH3687620.1"/>
    <property type="molecule type" value="Genomic_DNA"/>
</dbReference>
<dbReference type="Proteomes" id="UP000774326">
    <property type="component" value="Unassembled WGS sequence"/>
</dbReference>
<dbReference type="Pfam" id="PF00022">
    <property type="entry name" value="Actin"/>
    <property type="match status" value="1"/>
</dbReference>
<evidence type="ECO:0000313" key="6">
    <source>
        <dbReference type="Proteomes" id="UP000774326"/>
    </source>
</evidence>
<dbReference type="PRINTS" id="PR00190">
    <property type="entry name" value="ACTIN"/>
</dbReference>
<reference evidence="5" key="1">
    <citation type="journal article" date="2021" name="Open Biol.">
        <title>Shared evolutionary footprints suggest mitochondrial oxidative damage underlies multiple complex I losses in fungi.</title>
        <authorList>
            <person name="Schikora-Tamarit M.A."/>
            <person name="Marcet-Houben M."/>
            <person name="Nosek J."/>
            <person name="Gabaldon T."/>
        </authorList>
    </citation>
    <scope>NUCLEOTIDE SEQUENCE</scope>
    <source>
        <strain evidence="5">CBS2887</strain>
    </source>
</reference>
<name>A0A9P8TQS1_WICPI</name>
<dbReference type="GO" id="GO:0005869">
    <property type="term" value="C:dynactin complex"/>
    <property type="evidence" value="ECO:0007669"/>
    <property type="project" value="UniProtKB-ARBA"/>
</dbReference>
<comment type="similarity">
    <text evidence="1">Belongs to the actin family. ARP1 subfamily.</text>
</comment>
<accession>A0A9P8TQS1</accession>
<dbReference type="AlphaFoldDB" id="A0A9P8TQS1"/>
<evidence type="ECO:0000313" key="5">
    <source>
        <dbReference type="EMBL" id="KAH3687620.1"/>
    </source>
</evidence>
<protein>
    <recommendedName>
        <fullName evidence="2">Centractin</fullName>
    </recommendedName>
    <alternativeName>
        <fullName evidence="3">Actin-like protein</fullName>
    </alternativeName>
    <alternativeName>
        <fullName evidence="4">Actin-related protein 1</fullName>
    </alternativeName>
</protein>
<dbReference type="InterPro" id="IPR043129">
    <property type="entry name" value="ATPase_NBD"/>
</dbReference>
<evidence type="ECO:0000256" key="4">
    <source>
        <dbReference type="ARBA" id="ARBA00083222"/>
    </source>
</evidence>
<comment type="caution">
    <text evidence="5">The sequence shown here is derived from an EMBL/GenBank/DDBJ whole genome shotgun (WGS) entry which is preliminary data.</text>
</comment>
<evidence type="ECO:0000256" key="3">
    <source>
        <dbReference type="ARBA" id="ARBA00076361"/>
    </source>
</evidence>
<reference evidence="5" key="2">
    <citation type="submission" date="2021-01" db="EMBL/GenBank/DDBJ databases">
        <authorList>
            <person name="Schikora-Tamarit M.A."/>
        </authorList>
    </citation>
    <scope>NUCLEOTIDE SEQUENCE</scope>
    <source>
        <strain evidence="5">CBS2887</strain>
    </source>
</reference>
<proteinExistence type="inferred from homology"/>
<keyword evidence="6" id="KW-1185">Reference proteome</keyword>
<dbReference type="OrthoDB" id="5132116at2759"/>
<dbReference type="InterPro" id="IPR004000">
    <property type="entry name" value="Actin"/>
</dbReference>
<evidence type="ECO:0000256" key="2">
    <source>
        <dbReference type="ARBA" id="ARBA00073387"/>
    </source>
</evidence>
<sequence>MSKGEIVNWSDMEKLWNYVMSEELKVNMGNIDEHPLLITEGALIPQRNRERMAEVFFETYGIQACYFAVQGVLSLYSSGRTTGVVVNSGEGVTEIVPVYEGFQVGNGVRRVEVNGRDVSESLQLLLRKQGVLLSSSAEFEIVREMKEKFSFVSKDITKEETEWMNTDYDEKKEKYKLPDGQVIKLGKERYRATELLFNPQLIGVESQGIHEVLYNSIQRCDLDLRTKLNQNVLLSGGVTLTKGFGDRLINESKKLNGKGVKLKIFAPPERKYSVWIGGSILAGLSTFKKIWVNKKEWEEDPNIVHVRCL</sequence>
<dbReference type="FunFam" id="3.90.640.10:FF:000007">
    <property type="entry name" value="Actin like 7B"/>
    <property type="match status" value="1"/>
</dbReference>
<dbReference type="SUPFAM" id="SSF53067">
    <property type="entry name" value="Actin-like ATPase domain"/>
    <property type="match status" value="2"/>
</dbReference>
<evidence type="ECO:0000256" key="1">
    <source>
        <dbReference type="ARBA" id="ARBA00038483"/>
    </source>
</evidence>
<dbReference type="Gene3D" id="3.90.640.10">
    <property type="entry name" value="Actin, Chain A, domain 4"/>
    <property type="match status" value="1"/>
</dbReference>
<dbReference type="SMART" id="SM00268">
    <property type="entry name" value="ACTIN"/>
    <property type="match status" value="1"/>
</dbReference>
<dbReference type="PANTHER" id="PTHR11937">
    <property type="entry name" value="ACTIN"/>
    <property type="match status" value="1"/>
</dbReference>
<organism evidence="5 6">
    <name type="scientific">Wickerhamomyces pijperi</name>
    <name type="common">Yeast</name>
    <name type="synonym">Pichia pijperi</name>
    <dbReference type="NCBI Taxonomy" id="599730"/>
    <lineage>
        <taxon>Eukaryota</taxon>
        <taxon>Fungi</taxon>
        <taxon>Dikarya</taxon>
        <taxon>Ascomycota</taxon>
        <taxon>Saccharomycotina</taxon>
        <taxon>Saccharomycetes</taxon>
        <taxon>Phaffomycetales</taxon>
        <taxon>Wickerhamomycetaceae</taxon>
        <taxon>Wickerhamomyces</taxon>
    </lineage>
</organism>